<organism evidence="3 4">
    <name type="scientific">Neurospora hispaniola</name>
    <dbReference type="NCBI Taxonomy" id="588809"/>
    <lineage>
        <taxon>Eukaryota</taxon>
        <taxon>Fungi</taxon>
        <taxon>Dikarya</taxon>
        <taxon>Ascomycota</taxon>
        <taxon>Pezizomycotina</taxon>
        <taxon>Sordariomycetes</taxon>
        <taxon>Sordariomycetidae</taxon>
        <taxon>Sordariales</taxon>
        <taxon>Sordariaceae</taxon>
        <taxon>Neurospora</taxon>
    </lineage>
</organism>
<feature type="compositionally biased region" description="Acidic residues" evidence="2">
    <location>
        <begin position="1323"/>
        <end position="1332"/>
    </location>
</feature>
<feature type="region of interest" description="Disordered" evidence="2">
    <location>
        <begin position="695"/>
        <end position="742"/>
    </location>
</feature>
<feature type="region of interest" description="Disordered" evidence="2">
    <location>
        <begin position="761"/>
        <end position="820"/>
    </location>
</feature>
<dbReference type="RefSeq" id="XP_062693664.1">
    <property type="nucleotide sequence ID" value="XM_062836933.1"/>
</dbReference>
<feature type="coiled-coil region" evidence="1">
    <location>
        <begin position="632"/>
        <end position="659"/>
    </location>
</feature>
<feature type="compositionally biased region" description="Basic and acidic residues" evidence="2">
    <location>
        <begin position="860"/>
        <end position="871"/>
    </location>
</feature>
<keyword evidence="1" id="KW-0175">Coiled coil</keyword>
<comment type="caution">
    <text evidence="3">The sequence shown here is derived from an EMBL/GenBank/DDBJ whole genome shotgun (WGS) entry which is preliminary data.</text>
</comment>
<evidence type="ECO:0000256" key="2">
    <source>
        <dbReference type="SAM" id="MobiDB-lite"/>
    </source>
</evidence>
<evidence type="ECO:0000313" key="3">
    <source>
        <dbReference type="EMBL" id="KAK3494235.1"/>
    </source>
</evidence>
<protein>
    <submittedName>
        <fullName evidence="3">Uncharacterized protein</fullName>
    </submittedName>
</protein>
<feature type="compositionally biased region" description="Low complexity" evidence="2">
    <location>
        <begin position="49"/>
        <end position="63"/>
    </location>
</feature>
<proteinExistence type="predicted"/>
<feature type="compositionally biased region" description="Basic and acidic residues" evidence="2">
    <location>
        <begin position="761"/>
        <end position="778"/>
    </location>
</feature>
<feature type="compositionally biased region" description="Polar residues" evidence="2">
    <location>
        <begin position="1193"/>
        <end position="1215"/>
    </location>
</feature>
<feature type="compositionally biased region" description="Basic and acidic residues" evidence="2">
    <location>
        <begin position="1273"/>
        <end position="1302"/>
    </location>
</feature>
<feature type="region of interest" description="Disordered" evidence="2">
    <location>
        <begin position="1267"/>
        <end position="1302"/>
    </location>
</feature>
<gene>
    <name evidence="3" type="ORF">B0T23DRAFT_376119</name>
</gene>
<keyword evidence="4" id="KW-1185">Reference proteome</keyword>
<feature type="region of interest" description="Disordered" evidence="2">
    <location>
        <begin position="1130"/>
        <end position="1245"/>
    </location>
</feature>
<feature type="compositionally biased region" description="Basic and acidic residues" evidence="2">
    <location>
        <begin position="714"/>
        <end position="732"/>
    </location>
</feature>
<feature type="region of interest" description="Disordered" evidence="2">
    <location>
        <begin position="347"/>
        <end position="367"/>
    </location>
</feature>
<feature type="region of interest" description="Disordered" evidence="2">
    <location>
        <begin position="298"/>
        <end position="327"/>
    </location>
</feature>
<dbReference type="GeneID" id="87874555"/>
<feature type="compositionally biased region" description="Acidic residues" evidence="2">
    <location>
        <begin position="800"/>
        <end position="814"/>
    </location>
</feature>
<evidence type="ECO:0000256" key="1">
    <source>
        <dbReference type="SAM" id="Coils"/>
    </source>
</evidence>
<evidence type="ECO:0000313" key="4">
    <source>
        <dbReference type="Proteomes" id="UP001285908"/>
    </source>
</evidence>
<feature type="region of interest" description="Disordered" evidence="2">
    <location>
        <begin position="1321"/>
        <end position="1365"/>
    </location>
</feature>
<accession>A0AAJ0MS10</accession>
<feature type="region of interest" description="Disordered" evidence="2">
    <location>
        <begin position="859"/>
        <end position="885"/>
    </location>
</feature>
<feature type="compositionally biased region" description="Basic and acidic residues" evidence="2">
    <location>
        <begin position="1333"/>
        <end position="1357"/>
    </location>
</feature>
<dbReference type="EMBL" id="JAULSX010000003">
    <property type="protein sequence ID" value="KAK3494235.1"/>
    <property type="molecule type" value="Genomic_DNA"/>
</dbReference>
<feature type="region of interest" description="Disordered" evidence="2">
    <location>
        <begin position="48"/>
        <end position="83"/>
    </location>
</feature>
<sequence length="1365" mass="153936">MVASSLCRVVATACARRPASWVTFKSAVIVRHPLHQIRTHPHHRQFFRPTTASSAPQPAATDSEQADRLARQAPSCLPPQAPEDDMEIMSLSRRLTYTGLKNLKVRAKKWRFLRKATRDALRCLTDTNKSQKDRQKAIQALARSYVMISCFHVQIKDQTIDYRSFAVCRSAVVDVTESAVRAREALEEAQVKLDEAQRELDLAQAEAADAQDVELKAEHVRNLEAALLARKKEFREADEAVLVSSGIFLNTPSPEQRNQAEIKGKDYEWMLGALDEIQTYREMVFIKAKQLFAASIAADKRKRSSKAETEMEATPVEQSGNKEMEQPIEKEDEAGQDVDMESIREQPAPIEEYEDKPERVQNLESSKPYQRPTIRLNEATAKPKPIQLKDSLADHYPMIAFPFKVTTTVMLTLHKLFEECCYQFALVHIPHHLAEQNWDCPEAVELSTWHKIFSELLQTDADHVFAFDTGSTFETAVPASRRVIYVNNHIFTLKDIRNQAVHPRPLNPMALPKILRRASELARLFRDRRLQQDIQQLSSEINRVLTAVKTRRAESLKKGRTYELYRQIVADKVAIQRVRNLLADRQVSASSEEHWAACIMFEKDIESLLEALSVAIRADEDARLEAELPPLVEMAEKMAAEVEKRNAEMQLRLEAVRKSRADMVLGKMQFLLSKHTWRMKTDRFPFMNLSERKRELGGVGSPLPSADEQGGPQEKVEPYERQRHGEQPDEKTGFGPPGLTKSSYAYRSIIRNALTQDLRREEREFERERANAEADAHAEATNISAEEERSSPGSVPSVPEEGEWYDEAMSESESGDWGPDGYHMTTSGFFEMLEKRKKLPLEDFKQRAMKEMAAAAVKATKAEQEGEKVEQVDAGESPRTTAADNETMFNNLMDEYDALRKEGLMNLLKKDMKRRIAFEKKCARQRMTIDSELKPLKDERVRIVKEMKVLWEKNGRLEMEKEKAKGAEHQLVGKNEEVDENKNELEPVAAAAAADNVVDNEAALSIGIKALAELATKKKENAAKIEILTVRRQRIAKILKKLRRLDPARSVTFVKIGHIEEAAADDHPSSHVEVTDVEVDTNMELTEAEAEGWRSSIEEAVDADIKGASSFENPKEVAMKAFLAMEEILEEATPDVTTGPEASDEVTPAGEAAAGEVATPETSVEPCDTETSSSTAALADSETVAIQEDSTEETATSSDLNDTIIQNDVLESTPIQDAPEEEATTQEMHPDKETPSLFVSTPRPPRGRFLTNLALYVSRRSQPVVDVTEDMNEDLKEDVKEEVKDESEDGIKVELHEDAKEGLKEDVVEVVKEDLQEDLKDELTDELTQDLEGDLKNKPKQDSEPETEAERVNKEEEAAPQARGK</sequence>
<name>A0AAJ0MS10_9PEZI</name>
<feature type="coiled-coil region" evidence="1">
    <location>
        <begin position="957"/>
        <end position="984"/>
    </location>
</feature>
<reference evidence="3 4" key="1">
    <citation type="journal article" date="2023" name="Mol. Phylogenet. Evol.">
        <title>Genome-scale phylogeny and comparative genomics of the fungal order Sordariales.</title>
        <authorList>
            <person name="Hensen N."/>
            <person name="Bonometti L."/>
            <person name="Westerberg I."/>
            <person name="Brannstrom I.O."/>
            <person name="Guillou S."/>
            <person name="Cros-Aarteil S."/>
            <person name="Calhoun S."/>
            <person name="Haridas S."/>
            <person name="Kuo A."/>
            <person name="Mondo S."/>
            <person name="Pangilinan J."/>
            <person name="Riley R."/>
            <person name="LaButti K."/>
            <person name="Andreopoulos B."/>
            <person name="Lipzen A."/>
            <person name="Chen C."/>
            <person name="Yan M."/>
            <person name="Daum C."/>
            <person name="Ng V."/>
            <person name="Clum A."/>
            <person name="Steindorff A."/>
            <person name="Ohm R.A."/>
            <person name="Martin F."/>
            <person name="Silar P."/>
            <person name="Natvig D.O."/>
            <person name="Lalanne C."/>
            <person name="Gautier V."/>
            <person name="Ament-Velasquez S.L."/>
            <person name="Kruys A."/>
            <person name="Hutchinson M.I."/>
            <person name="Powell A.J."/>
            <person name="Barry K."/>
            <person name="Miller A.N."/>
            <person name="Grigoriev I.V."/>
            <person name="Debuchy R."/>
            <person name="Gladieux P."/>
            <person name="Hiltunen Thoren M."/>
            <person name="Johannesson H."/>
        </authorList>
    </citation>
    <scope>NUCLEOTIDE SEQUENCE [LARGE SCALE GENOMIC DNA]</scope>
    <source>
        <strain evidence="3 4">FGSC 10403</strain>
    </source>
</reference>
<feature type="coiled-coil region" evidence="1">
    <location>
        <begin position="179"/>
        <end position="213"/>
    </location>
</feature>
<dbReference type="Proteomes" id="UP001285908">
    <property type="component" value="Unassembled WGS sequence"/>
</dbReference>